<dbReference type="RefSeq" id="YP_009594085.1">
    <property type="nucleotide sequence ID" value="NC_041872.1"/>
</dbReference>
<name>A0A141HR31_9CAUD</name>
<dbReference type="Pfam" id="PF25731">
    <property type="entry name" value="crAss_MUZ"/>
    <property type="match status" value="2"/>
</dbReference>
<evidence type="ECO:0000259" key="2">
    <source>
        <dbReference type="Pfam" id="PF25729"/>
    </source>
</evidence>
<feature type="transmembrane region" description="Helical" evidence="1">
    <location>
        <begin position="974"/>
        <end position="995"/>
    </location>
</feature>
<dbReference type="Pfam" id="PF25729">
    <property type="entry name" value="crAss_MUZ_C"/>
    <property type="match status" value="1"/>
</dbReference>
<evidence type="ECO:0000256" key="1">
    <source>
        <dbReference type="SAM" id="Phobius"/>
    </source>
</evidence>
<dbReference type="GeneID" id="40069602"/>
<keyword evidence="5" id="KW-1185">Reference proteome</keyword>
<sequence length="1961" mass="220997">MRDNNTVIQPGGLSTDTSYVNQPQGATTFVLNGVNETVEGDKGFIANEESNEPCYTIPQGFTPIGKVYIGNDETLIFLCSTNGDSMLAIVDRECNFSIQVSDVNQTEKFGFKISQQIDATFRLRKGCERVIYWIDPKPRIFILEKPEKFQDNTTGDWDISKFNLFKIYKTIPNFDDVEVLNNGGNLLSGSYNFSIQYLDEDLNPTEFITSSETVQVYNSDFTLPYRDVRGSTNTVTEYQNFGRSDKAIKITLSNLDETFPFYRLAITEATGGTGQITDTKFTQEISTQNTVFTYTGNNYESSGTQSDVLVFKNIIEKAGSIEQVENTLLLGNVKGKEVNLCNLQKYASKICADMVTKKVALNQLIDGNSKHTSVNLEGLGYMPGEIYSFGIVYIFDDNTLTPVYHIPGKSNLIPADTIFDAGQNIHPMALNNTSADNSYTDNDSCGGVNYWGVDSEGTQLTGQLVRHHRFPLRTDVNIPLLERVNTNTTTNVFKRIKVNIAGSIPTPTTCPLVDEPGYDPACVPVIANTFQYNLNYTIDGGTNLYEFIGQVKPSDYASSSASHIISENDYSNIIVATLVSFSTLDESQENGDILRIIGTIAGGIFTAISTNGDLIDPVTNLPTGTIKPGRGLTYTVELSNDIVETKDEQFTSDIFGIHFSNIEIPSELELNGNKIIGYYIVRNERIEDEKTILDSAVLTSTVQNAQFVSSGLLMPEMDNDSRIKKDIVSIINPEFKFNEKKYKNVTKIIQQGSFKRTEAIHSRTKIIDVQDGNSYQSGMKDAENGRFQGNGNNGPDGFLLQIKSRDNITTFTDKKDFEIDASKIKEIFFLPALGDKLIQDSADVGVDVFNLACDNKVGIMSLNENINFPIVNDVPYVYLVKDNANPYNNFRLTPYYKETLNPIYFTSTESSCDVFNGDSYITPIRYTNSIFYDNRLRKRAAKTSVWNYIAAALLVIVAVVIAIFTWGAGTAGSIALIGVAAAMVGGAAALVASGIKQDAWARAYSDLYDKGLRETIVDNYILYDSDPGNGEQRGFAKNPPDDEIQWLGECLNLWFESNVNMNLRQGATDNTPDFLNAPGNRELGTSYGEWDEEYFGIHSVGSREIAPTNSLDIHMVKKLTYLNSERKGGRAYIGLALAEIYQINQDYKRRNKEKIYNHLPLEYDCCSDCTETFPHRLHWSQQAFQEELTDNFRNFLPNNYKDIEGETGVITDLFRIQNNLYIHTEEALWHQPQNFQERVTDNIISFIGTGEYFNIPPRKIVDDNNSSSGNTHKWGRLKTKNGVLFPCHKEKKWYLFNGQSLQPISDTYNSNYFRENMKFRMAESYYNANHINYPYNNNPSNPIGVGYISTYDTKKERLIITKKDFDIAGLPDGDYQLCNEGLGTVIFPNLSQIIANRLANGWHYVGIENCKLKFEKVVLETRIEIRTITTNVPNNSNIVIQFDRSGSFGNAGVANVKVAVLAWFTQFKIDNPTFTGRLIYVLAVERCSGQAWLSVLRWLQNSQQVFLVDNTANPLIGIETPITNFNTISRNIIIVSTVNEAAINSCGGTGEYHTSGISNPTDAPSTEYINDFNDYNTRYDALIAAGYSIHGLQYPIVYTSIPGPTRGMLQHSISAITGRTLNATELAFLAANINPFVPTGDYALLLTVLAGVNPYPSGLSQRNWQYKHTRGWDGTGDIISPLQFATDINGFLGSLTTTTQVEVEVQIPVLTYEYEEGVPLETNLLNNSFTMSYSLKDTKWISWHSYLPSFYMHVQEKFYSWKEGLSNIWRHGRRNHYQNFYGERHPFIVEYVDNSNALISKIYDAIKFQTEAKEYDVNTDSYIDKRFITFNKVLAYNTHQISGILDMLVKDVDLEYMNNQVENSAGFINLDRNERDWCINDLRDLSVNPNVSIFNKNLTSLQADYFIDKIVNSNRIDYNKDWTEMESFRDKFMVVRFIFDTFDTTRLIMNFSVQDSKVSER</sequence>
<organism evidence="4 5">
    <name type="scientific">Flavobacterium phage FpV4</name>
    <dbReference type="NCBI Taxonomy" id="1740108"/>
    <lineage>
        <taxon>Viruses</taxon>
        <taxon>Duplodnaviria</taxon>
        <taxon>Heunggongvirae</taxon>
        <taxon>Uroviricota</taxon>
        <taxon>Caudoviricetes</taxon>
        <taxon>Fipvunavirus</taxon>
        <taxon>Fipvunavirus Fpv4</taxon>
    </lineage>
</organism>
<accession>A0A141HR31</accession>
<dbReference type="InterPro" id="IPR057889">
    <property type="entry name" value="crAss_MUZ_N"/>
</dbReference>
<keyword evidence="1" id="KW-0472">Membrane</keyword>
<dbReference type="Proteomes" id="UP000221857">
    <property type="component" value="Segment"/>
</dbReference>
<dbReference type="InterPro" id="IPR057888">
    <property type="entry name" value="crAss_MUZ_C"/>
</dbReference>
<evidence type="ECO:0000259" key="3">
    <source>
        <dbReference type="Pfam" id="PF25731"/>
    </source>
</evidence>
<keyword evidence="1" id="KW-0812">Transmembrane</keyword>
<feature type="domain" description="Crassvirus muzzle protein N-terminal region" evidence="3">
    <location>
        <begin position="1053"/>
        <end position="1311"/>
    </location>
</feature>
<feature type="domain" description="Crassvirus muzzle protein N-terminal region" evidence="3">
    <location>
        <begin position="10"/>
        <end position="356"/>
    </location>
</feature>
<proteinExistence type="predicted"/>
<feature type="domain" description="Crassvirus muzzle protein C-terminal" evidence="2">
    <location>
        <begin position="1775"/>
        <end position="1884"/>
    </location>
</feature>
<feature type="transmembrane region" description="Helical" evidence="1">
    <location>
        <begin position="945"/>
        <end position="968"/>
    </location>
</feature>
<dbReference type="EMBL" id="KT876724">
    <property type="protein sequence ID" value="ALN97142.1"/>
    <property type="molecule type" value="Genomic_DNA"/>
</dbReference>
<dbReference type="KEGG" id="vg:40069602"/>
<evidence type="ECO:0000313" key="5">
    <source>
        <dbReference type="Proteomes" id="UP000221857"/>
    </source>
</evidence>
<reference evidence="4 5" key="1">
    <citation type="journal article" date="2016" name="PLoS ONE">
        <title>Comparative Genome Analysis Provides Insights into the Pathogenicity of Flavobacterium psychrophilum.</title>
        <authorList>
            <person name="Castillo D."/>
            <person name="Christiansen R.H."/>
            <person name="Dalsgaard I."/>
            <person name="Madsen L."/>
            <person name="Espejo R."/>
            <person name="Middelboe M."/>
        </authorList>
    </citation>
    <scope>NUCLEOTIDE SEQUENCE [LARGE SCALE GENOMIC DNA]</scope>
</reference>
<evidence type="ECO:0000313" key="4">
    <source>
        <dbReference type="EMBL" id="ALN97142.1"/>
    </source>
</evidence>
<keyword evidence="1" id="KW-1133">Transmembrane helix</keyword>
<protein>
    <submittedName>
        <fullName evidence="4">Putative structural protein</fullName>
    </submittedName>
</protein>